<evidence type="ECO:0000256" key="1">
    <source>
        <dbReference type="ARBA" id="ARBA00022723"/>
    </source>
</evidence>
<keyword evidence="5" id="KW-1185">Reference proteome</keyword>
<name>A0A9P6LVM3_9FUNG</name>
<dbReference type="Gene3D" id="3.40.50.720">
    <property type="entry name" value="NAD(P)-binding Rossmann-like Domain"/>
    <property type="match status" value="1"/>
</dbReference>
<organism evidence="4 5">
    <name type="scientific">Modicella reniformis</name>
    <dbReference type="NCBI Taxonomy" id="1440133"/>
    <lineage>
        <taxon>Eukaryota</taxon>
        <taxon>Fungi</taxon>
        <taxon>Fungi incertae sedis</taxon>
        <taxon>Mucoromycota</taxon>
        <taxon>Mortierellomycotina</taxon>
        <taxon>Mortierellomycetes</taxon>
        <taxon>Mortierellales</taxon>
        <taxon>Mortierellaceae</taxon>
        <taxon>Modicella</taxon>
    </lineage>
</organism>
<keyword evidence="1" id="KW-0479">Metal-binding</keyword>
<reference evidence="4" key="1">
    <citation type="journal article" date="2020" name="Fungal Divers.">
        <title>Resolving the Mortierellaceae phylogeny through synthesis of multi-gene phylogenetics and phylogenomics.</title>
        <authorList>
            <person name="Vandepol N."/>
            <person name="Liber J."/>
            <person name="Desiro A."/>
            <person name="Na H."/>
            <person name="Kennedy M."/>
            <person name="Barry K."/>
            <person name="Grigoriev I.V."/>
            <person name="Miller A.N."/>
            <person name="O'Donnell K."/>
            <person name="Stajich J.E."/>
            <person name="Bonito G."/>
        </authorList>
    </citation>
    <scope>NUCLEOTIDE SEQUENCE</scope>
    <source>
        <strain evidence="4">MES-2147</strain>
    </source>
</reference>
<dbReference type="Proteomes" id="UP000749646">
    <property type="component" value="Unassembled WGS sequence"/>
</dbReference>
<dbReference type="GO" id="GO:0046872">
    <property type="term" value="F:metal ion binding"/>
    <property type="evidence" value="ECO:0007669"/>
    <property type="project" value="UniProtKB-KW"/>
</dbReference>
<keyword evidence="2" id="KW-0862">Zinc</keyword>
<evidence type="ECO:0000256" key="2">
    <source>
        <dbReference type="ARBA" id="ARBA00022833"/>
    </source>
</evidence>
<dbReference type="SUPFAM" id="SSF51735">
    <property type="entry name" value="NAD(P)-binding Rossmann-fold domains"/>
    <property type="match status" value="1"/>
</dbReference>
<dbReference type="Gene3D" id="3.90.180.10">
    <property type="entry name" value="Medium-chain alcohol dehydrogenases, catalytic domain"/>
    <property type="match status" value="1"/>
</dbReference>
<dbReference type="AlphaFoldDB" id="A0A9P6LVM3"/>
<evidence type="ECO:0000313" key="5">
    <source>
        <dbReference type="Proteomes" id="UP000749646"/>
    </source>
</evidence>
<gene>
    <name evidence="4" type="ORF">BGZ65_010781</name>
</gene>
<comment type="caution">
    <text evidence="4">The sequence shown here is derived from an EMBL/GenBank/DDBJ whole genome shotgun (WGS) entry which is preliminary data.</text>
</comment>
<accession>A0A9P6LVM3</accession>
<dbReference type="PANTHER" id="PTHR42683">
    <property type="entry name" value="ALDEHYDE REDUCTASE"/>
    <property type="match status" value="1"/>
</dbReference>
<evidence type="ECO:0000313" key="4">
    <source>
        <dbReference type="EMBL" id="KAF9945405.1"/>
    </source>
</evidence>
<evidence type="ECO:0008006" key="6">
    <source>
        <dbReference type="Google" id="ProtNLM"/>
    </source>
</evidence>
<sequence length="119" mass="13023">MVANRGAVIVLALSKEPMPIPTMELVHREIKVAGSFQGSRKDVKDMLAFVEQYKIQPWLVKVQFDQINEAIELMKKGTARYSIVLEAGSQEPVIPASAKKAGAEQTEAARAQVKTTSIA</sequence>
<protein>
    <recommendedName>
        <fullName evidence="6">Alcohol dehydrogenase</fullName>
    </recommendedName>
</protein>
<evidence type="ECO:0000256" key="3">
    <source>
        <dbReference type="ARBA" id="ARBA00023002"/>
    </source>
</evidence>
<dbReference type="EMBL" id="JAAAHW010008013">
    <property type="protein sequence ID" value="KAF9945405.1"/>
    <property type="molecule type" value="Genomic_DNA"/>
</dbReference>
<proteinExistence type="predicted"/>
<dbReference type="InterPro" id="IPR036291">
    <property type="entry name" value="NAD(P)-bd_dom_sf"/>
</dbReference>
<dbReference type="InterPro" id="IPR047109">
    <property type="entry name" value="CAD-like"/>
</dbReference>
<dbReference type="GO" id="GO:0016616">
    <property type="term" value="F:oxidoreductase activity, acting on the CH-OH group of donors, NAD or NADP as acceptor"/>
    <property type="evidence" value="ECO:0007669"/>
    <property type="project" value="InterPro"/>
</dbReference>
<keyword evidence="3" id="KW-0560">Oxidoreductase</keyword>
<dbReference type="OrthoDB" id="1879366at2759"/>